<sequence>MEGEGEQSKDHSQINSLPRQFECLEGGDASWLNFTANNDLMPQQTKPLPERLDTHEERQT</sequence>
<evidence type="ECO:0000256" key="1">
    <source>
        <dbReference type="SAM" id="MobiDB-lite"/>
    </source>
</evidence>
<dbReference type="AlphaFoldDB" id="A0A7J7M2S8"/>
<feature type="compositionally biased region" description="Basic and acidic residues" evidence="1">
    <location>
        <begin position="48"/>
        <end position="60"/>
    </location>
</feature>
<dbReference type="Proteomes" id="UP000541444">
    <property type="component" value="Unassembled WGS sequence"/>
</dbReference>
<comment type="caution">
    <text evidence="2">The sequence shown here is derived from an EMBL/GenBank/DDBJ whole genome shotgun (WGS) entry which is preliminary data.</text>
</comment>
<evidence type="ECO:0000313" key="3">
    <source>
        <dbReference type="Proteomes" id="UP000541444"/>
    </source>
</evidence>
<reference evidence="2 3" key="1">
    <citation type="journal article" date="2020" name="IScience">
        <title>Genome Sequencing of the Endangered Kingdonia uniflora (Circaeasteraceae, Ranunculales) Reveals Potential Mechanisms of Evolutionary Specialization.</title>
        <authorList>
            <person name="Sun Y."/>
            <person name="Deng T."/>
            <person name="Zhang A."/>
            <person name="Moore M.J."/>
            <person name="Landis J.B."/>
            <person name="Lin N."/>
            <person name="Zhang H."/>
            <person name="Zhang X."/>
            <person name="Huang J."/>
            <person name="Zhang X."/>
            <person name="Sun H."/>
            <person name="Wang H."/>
        </authorList>
    </citation>
    <scope>NUCLEOTIDE SEQUENCE [LARGE SCALE GENOMIC DNA]</scope>
    <source>
        <strain evidence="2">TB1705</strain>
        <tissue evidence="2">Leaf</tissue>
    </source>
</reference>
<protein>
    <submittedName>
        <fullName evidence="2">Uncharacterized protein</fullName>
    </submittedName>
</protein>
<dbReference type="EMBL" id="JACGCM010001798">
    <property type="protein sequence ID" value="KAF6149173.1"/>
    <property type="molecule type" value="Genomic_DNA"/>
</dbReference>
<feature type="region of interest" description="Disordered" evidence="1">
    <location>
        <begin position="39"/>
        <end position="60"/>
    </location>
</feature>
<feature type="region of interest" description="Disordered" evidence="1">
    <location>
        <begin position="1"/>
        <end position="20"/>
    </location>
</feature>
<keyword evidence="3" id="KW-1185">Reference proteome</keyword>
<gene>
    <name evidence="2" type="ORF">GIB67_026029</name>
</gene>
<proteinExistence type="predicted"/>
<feature type="compositionally biased region" description="Basic and acidic residues" evidence="1">
    <location>
        <begin position="1"/>
        <end position="12"/>
    </location>
</feature>
<name>A0A7J7M2S8_9MAGN</name>
<organism evidence="2 3">
    <name type="scientific">Kingdonia uniflora</name>
    <dbReference type="NCBI Taxonomy" id="39325"/>
    <lineage>
        <taxon>Eukaryota</taxon>
        <taxon>Viridiplantae</taxon>
        <taxon>Streptophyta</taxon>
        <taxon>Embryophyta</taxon>
        <taxon>Tracheophyta</taxon>
        <taxon>Spermatophyta</taxon>
        <taxon>Magnoliopsida</taxon>
        <taxon>Ranunculales</taxon>
        <taxon>Circaeasteraceae</taxon>
        <taxon>Kingdonia</taxon>
    </lineage>
</organism>
<accession>A0A7J7M2S8</accession>
<evidence type="ECO:0000313" key="2">
    <source>
        <dbReference type="EMBL" id="KAF6149173.1"/>
    </source>
</evidence>